<evidence type="ECO:0000313" key="2">
    <source>
        <dbReference type="EMBL" id="MFB0845108.1"/>
    </source>
</evidence>
<proteinExistence type="predicted"/>
<dbReference type="RefSeq" id="WP_373955270.1">
    <property type="nucleotide sequence ID" value="NZ_JBHDLN010000013.1"/>
</dbReference>
<dbReference type="Proteomes" id="UP001575622">
    <property type="component" value="Unassembled WGS sequence"/>
</dbReference>
<feature type="non-terminal residue" evidence="2">
    <location>
        <position position="72"/>
    </location>
</feature>
<keyword evidence="3" id="KW-1185">Reference proteome</keyword>
<sequence length="72" mass="7281">MNVHRQLAGNDRADHVVAPVAQVIEGTADMAAWSGQGGAGCGRHSSGGRVRGCGGAWFPGRAGEPSGVQQPE</sequence>
<accession>A0ABV4V4U1</accession>
<feature type="region of interest" description="Disordered" evidence="1">
    <location>
        <begin position="37"/>
        <end position="72"/>
    </location>
</feature>
<dbReference type="EMBL" id="JBHDLN010000013">
    <property type="protein sequence ID" value="MFB0845108.1"/>
    <property type="molecule type" value="Genomic_DNA"/>
</dbReference>
<evidence type="ECO:0000256" key="1">
    <source>
        <dbReference type="SAM" id="MobiDB-lite"/>
    </source>
</evidence>
<organism evidence="2 3">
    <name type="scientific">Paenibacillus oleatilyticus</name>
    <dbReference type="NCBI Taxonomy" id="2594886"/>
    <lineage>
        <taxon>Bacteria</taxon>
        <taxon>Bacillati</taxon>
        <taxon>Bacillota</taxon>
        <taxon>Bacilli</taxon>
        <taxon>Bacillales</taxon>
        <taxon>Paenibacillaceae</taxon>
        <taxon>Paenibacillus</taxon>
    </lineage>
</organism>
<name>A0ABV4V4U1_9BACL</name>
<evidence type="ECO:0000313" key="3">
    <source>
        <dbReference type="Proteomes" id="UP001575622"/>
    </source>
</evidence>
<comment type="caution">
    <text evidence="2">The sequence shown here is derived from an EMBL/GenBank/DDBJ whole genome shotgun (WGS) entry which is preliminary data.</text>
</comment>
<reference evidence="2 3" key="1">
    <citation type="submission" date="2024-09" db="EMBL/GenBank/DDBJ databases">
        <authorList>
            <person name="Makale K.P.P."/>
            <person name="Makhzoum A."/>
            <person name="Rantong G."/>
            <person name="Rahube T.O."/>
        </authorList>
    </citation>
    <scope>NUCLEOTIDE SEQUENCE [LARGE SCALE GENOMIC DNA]</scope>
    <source>
        <strain evidence="2 3">KM_D13</strain>
    </source>
</reference>
<protein>
    <submittedName>
        <fullName evidence="2">Uncharacterized protein</fullName>
    </submittedName>
</protein>
<gene>
    <name evidence="2" type="ORF">ACEU3E_23230</name>
</gene>